<gene>
    <name evidence="8" type="ORF">BOA8489_02883</name>
</gene>
<dbReference type="InterPro" id="IPR003838">
    <property type="entry name" value="ABC3_permease_C"/>
</dbReference>
<feature type="transmembrane region" description="Helical" evidence="6">
    <location>
        <begin position="359"/>
        <end position="376"/>
    </location>
</feature>
<comment type="subcellular location">
    <subcellularLocation>
        <location evidence="1">Cell membrane</location>
        <topology evidence="1">Multi-pass membrane protein</topology>
    </subcellularLocation>
</comment>
<accession>A0A238J3L8</accession>
<feature type="transmembrane region" description="Helical" evidence="6">
    <location>
        <begin position="807"/>
        <end position="832"/>
    </location>
</feature>
<dbReference type="PANTHER" id="PTHR30287">
    <property type="entry name" value="MEMBRANE COMPONENT OF PREDICTED ABC SUPERFAMILY METABOLITE UPTAKE TRANSPORTER"/>
    <property type="match status" value="1"/>
</dbReference>
<keyword evidence="4 6" id="KW-1133">Transmembrane helix</keyword>
<feature type="transmembrane region" description="Helical" evidence="6">
    <location>
        <begin position="426"/>
        <end position="448"/>
    </location>
</feature>
<keyword evidence="2" id="KW-1003">Cell membrane</keyword>
<name>A0A238J3L8_9RHOB</name>
<evidence type="ECO:0000313" key="9">
    <source>
        <dbReference type="Proteomes" id="UP000201838"/>
    </source>
</evidence>
<evidence type="ECO:0000256" key="4">
    <source>
        <dbReference type="ARBA" id="ARBA00022989"/>
    </source>
</evidence>
<reference evidence="9" key="1">
    <citation type="submission" date="2017-05" db="EMBL/GenBank/DDBJ databases">
        <authorList>
            <person name="Rodrigo-Torres L."/>
            <person name="Arahal R. D."/>
            <person name="Lucena T."/>
        </authorList>
    </citation>
    <scope>NUCLEOTIDE SEQUENCE [LARGE SCALE GENOMIC DNA]</scope>
    <source>
        <strain evidence="9">CECT 8489</strain>
    </source>
</reference>
<feature type="transmembrane region" description="Helical" evidence="6">
    <location>
        <begin position="710"/>
        <end position="741"/>
    </location>
</feature>
<evidence type="ECO:0000259" key="7">
    <source>
        <dbReference type="Pfam" id="PF02687"/>
    </source>
</evidence>
<proteinExistence type="predicted"/>
<feature type="transmembrane region" description="Helical" evidence="6">
    <location>
        <begin position="306"/>
        <end position="339"/>
    </location>
</feature>
<feature type="transmembrane region" description="Helical" evidence="6">
    <location>
        <begin position="469"/>
        <end position="498"/>
    </location>
</feature>
<dbReference type="EMBL" id="FXXQ01000010">
    <property type="protein sequence ID" value="SMX24755.1"/>
    <property type="molecule type" value="Genomic_DNA"/>
</dbReference>
<feature type="transmembrane region" description="Helical" evidence="6">
    <location>
        <begin position="21"/>
        <end position="41"/>
    </location>
</feature>
<sequence>MSLAIASRIARRELSGGLKGFRVFLACLALGVGAIAAIGSVRESIRGGLDREGAIILGGDAALQLTYRFAEPEERAWIDARAEAVSEQVDFRSLAVFGTGETAERGLTQVKGIDNVYPLYGAVSLDPAITLPDALADRDGRPGAVMDPVLIARLGIEVGEAFRLGEQEFTLTAALIAEPDSAAAGFALGPRTMVRTTSLENSGLIQPGTLFETEYKLRLAENTDLDALREAAETEITGARWRDKRNGAPGVAEFVDRLGSFLVLVGLAGLAVGGVGVSSAVRAYLGEKTEVIATLKTLGAESRTIFLSYFIQIGVLTLAGVGLGLILGAIVPIAFAPLIEARLPVPAAVTLYPMPLLEAALYGVLAALIFTIWPLAQTEDVRAATLFRDVGTAGQGWPRARWIVVTLALFAALVALAAGFSGLVSLTVWSAAGMAAAFIVLVAAAWAVRMLAKRIARLRAIRGKSAARLALGSVGGPGGEAVSVVLSLGLGLTVLAAVGQIDSNLRGAIERDLPDIAPSFFMVDIQPNQLETFRASLAANPAVSDVQSAPMLRGIITKINGRPAAEVAGDHWVLQGDRGVTYSANAPDDAVVTHGAWWPADYSGPPQVSFATEEALEMGLSLGDNITVNILGRDITAEVTSLREVDFSTAGIGFIMSMNPSALQAAPHSHIATVYADAEAEGAILRDVSNTYPNITAIRVKDAIERVSDVLAGIAAAITYGALATLVTGGVVLIGAAAAGVRARTYEAAILKTLGASRRTILTSFALRSAILGVAAGAVAIVAGGLAGWAVMTFVMDTDYFFEPVSAALIVSGGVFATLFAGLAFAWGPLAARPAQVLRARE</sequence>
<dbReference type="RefSeq" id="WP_093974949.1">
    <property type="nucleotide sequence ID" value="NZ_FXXQ01000010.1"/>
</dbReference>
<dbReference type="PANTHER" id="PTHR30287:SF1">
    <property type="entry name" value="INNER MEMBRANE PROTEIN"/>
    <property type="match status" value="1"/>
</dbReference>
<feature type="transmembrane region" description="Helical" evidence="6">
    <location>
        <begin position="402"/>
        <end position="420"/>
    </location>
</feature>
<organism evidence="8 9">
    <name type="scientific">Boseongicola aestuarii</name>
    <dbReference type="NCBI Taxonomy" id="1470561"/>
    <lineage>
        <taxon>Bacteria</taxon>
        <taxon>Pseudomonadati</taxon>
        <taxon>Pseudomonadota</taxon>
        <taxon>Alphaproteobacteria</taxon>
        <taxon>Rhodobacterales</taxon>
        <taxon>Paracoccaceae</taxon>
        <taxon>Boseongicola</taxon>
    </lineage>
</organism>
<keyword evidence="9" id="KW-1185">Reference proteome</keyword>
<dbReference type="InterPro" id="IPR038766">
    <property type="entry name" value="Membrane_comp_ABC_pdt"/>
</dbReference>
<dbReference type="OrthoDB" id="9775544at2"/>
<feature type="domain" description="ABC3 transporter permease C-terminal" evidence="7">
    <location>
        <begin position="723"/>
        <end position="827"/>
    </location>
</feature>
<feature type="transmembrane region" description="Helical" evidence="6">
    <location>
        <begin position="261"/>
        <end position="285"/>
    </location>
</feature>
<dbReference type="Pfam" id="PF02687">
    <property type="entry name" value="FtsX"/>
    <property type="match status" value="2"/>
</dbReference>
<evidence type="ECO:0000313" key="8">
    <source>
        <dbReference type="EMBL" id="SMX24755.1"/>
    </source>
</evidence>
<protein>
    <submittedName>
        <fullName evidence="8">FtsX-like permease family protein</fullName>
    </submittedName>
</protein>
<keyword evidence="3 6" id="KW-0812">Transmembrane</keyword>
<evidence type="ECO:0000256" key="6">
    <source>
        <dbReference type="SAM" id="Phobius"/>
    </source>
</evidence>
<evidence type="ECO:0000256" key="3">
    <source>
        <dbReference type="ARBA" id="ARBA00022692"/>
    </source>
</evidence>
<dbReference type="GO" id="GO:0005886">
    <property type="term" value="C:plasma membrane"/>
    <property type="evidence" value="ECO:0007669"/>
    <property type="project" value="UniProtKB-SubCell"/>
</dbReference>
<evidence type="ECO:0000256" key="1">
    <source>
        <dbReference type="ARBA" id="ARBA00004651"/>
    </source>
</evidence>
<dbReference type="AlphaFoldDB" id="A0A238J3L8"/>
<keyword evidence="5 6" id="KW-0472">Membrane</keyword>
<evidence type="ECO:0000256" key="5">
    <source>
        <dbReference type="ARBA" id="ARBA00023136"/>
    </source>
</evidence>
<feature type="transmembrane region" description="Helical" evidence="6">
    <location>
        <begin position="761"/>
        <end position="787"/>
    </location>
</feature>
<evidence type="ECO:0000256" key="2">
    <source>
        <dbReference type="ARBA" id="ARBA00022475"/>
    </source>
</evidence>
<feature type="domain" description="ABC3 transporter permease C-terminal" evidence="7">
    <location>
        <begin position="265"/>
        <end position="376"/>
    </location>
</feature>
<dbReference type="Proteomes" id="UP000201838">
    <property type="component" value="Unassembled WGS sequence"/>
</dbReference>